<gene>
    <name evidence="1" type="ORF">HS088_TW07G00655</name>
</gene>
<keyword evidence="2" id="KW-1185">Reference proteome</keyword>
<organism evidence="1 2">
    <name type="scientific">Tripterygium wilfordii</name>
    <name type="common">Thunder God vine</name>
    <dbReference type="NCBI Taxonomy" id="458696"/>
    <lineage>
        <taxon>Eukaryota</taxon>
        <taxon>Viridiplantae</taxon>
        <taxon>Streptophyta</taxon>
        <taxon>Embryophyta</taxon>
        <taxon>Tracheophyta</taxon>
        <taxon>Spermatophyta</taxon>
        <taxon>Magnoliopsida</taxon>
        <taxon>eudicotyledons</taxon>
        <taxon>Gunneridae</taxon>
        <taxon>Pentapetalae</taxon>
        <taxon>rosids</taxon>
        <taxon>fabids</taxon>
        <taxon>Celastrales</taxon>
        <taxon>Celastraceae</taxon>
        <taxon>Tripterygium</taxon>
    </lineage>
</organism>
<reference evidence="1 2" key="1">
    <citation type="journal article" date="2020" name="Nat. Commun.">
        <title>Genome of Tripterygium wilfordii and identification of cytochrome P450 involved in triptolide biosynthesis.</title>
        <authorList>
            <person name="Tu L."/>
            <person name="Su P."/>
            <person name="Zhang Z."/>
            <person name="Gao L."/>
            <person name="Wang J."/>
            <person name="Hu T."/>
            <person name="Zhou J."/>
            <person name="Zhang Y."/>
            <person name="Zhao Y."/>
            <person name="Liu Y."/>
            <person name="Song Y."/>
            <person name="Tong Y."/>
            <person name="Lu Y."/>
            <person name="Yang J."/>
            <person name="Xu C."/>
            <person name="Jia M."/>
            <person name="Peters R.J."/>
            <person name="Huang L."/>
            <person name="Gao W."/>
        </authorList>
    </citation>
    <scope>NUCLEOTIDE SEQUENCE [LARGE SCALE GENOMIC DNA]</scope>
    <source>
        <strain evidence="2">cv. XIE 37</strain>
        <tissue evidence="1">Leaf</tissue>
    </source>
</reference>
<accession>A0A7J7DFN2</accession>
<sequence>MLVGWLTMGTGNRRSADVKTDSNLTNLDHDLGREMVYGTRLCYVILLQIQEQVEVESKVLSVGTIIGIVSVELRNKETGKILVHTCHSRYFEDGSSRSRL</sequence>
<comment type="caution">
    <text evidence="1">The sequence shown here is derived from an EMBL/GenBank/DDBJ whole genome shotgun (WGS) entry which is preliminary data.</text>
</comment>
<dbReference type="AlphaFoldDB" id="A0A7J7DFN2"/>
<evidence type="ECO:0000313" key="2">
    <source>
        <dbReference type="Proteomes" id="UP000593562"/>
    </source>
</evidence>
<dbReference type="OrthoDB" id="46529at2759"/>
<dbReference type="EMBL" id="JAAARO010000007">
    <property type="protein sequence ID" value="KAF5745074.1"/>
    <property type="molecule type" value="Genomic_DNA"/>
</dbReference>
<name>A0A7J7DFN2_TRIWF</name>
<dbReference type="InParanoid" id="A0A7J7DFN2"/>
<evidence type="ECO:0000313" key="1">
    <source>
        <dbReference type="EMBL" id="KAF5745074.1"/>
    </source>
</evidence>
<protein>
    <submittedName>
        <fullName evidence="1">Acyl-coenzyme A thioesterase 13</fullName>
    </submittedName>
</protein>
<dbReference type="Proteomes" id="UP000593562">
    <property type="component" value="Unassembled WGS sequence"/>
</dbReference>
<proteinExistence type="predicted"/>